<feature type="transmembrane region" description="Helical" evidence="1">
    <location>
        <begin position="82"/>
        <end position="100"/>
    </location>
</feature>
<accession>G8WQ16</accession>
<dbReference type="HOGENOM" id="CLU_1748587_0_0_11"/>
<keyword evidence="1" id="KW-1133">Transmembrane helix</keyword>
<proteinExistence type="predicted"/>
<keyword evidence="3" id="KW-1185">Reference proteome</keyword>
<evidence type="ECO:0000313" key="3">
    <source>
        <dbReference type="Proteomes" id="UP000007842"/>
    </source>
</evidence>
<dbReference type="KEGG" id="sct:SCAT_1147"/>
<evidence type="ECO:0000313" key="2">
    <source>
        <dbReference type="EMBL" id="AEW93516.1"/>
    </source>
</evidence>
<dbReference type="STRING" id="1003195.SCATT_11450"/>
<keyword evidence="1" id="KW-0812">Transmembrane</keyword>
<gene>
    <name evidence="2" type="ordered locus">SCATT_11450</name>
</gene>
<dbReference type="Proteomes" id="UP000007842">
    <property type="component" value="Chromosome"/>
</dbReference>
<feature type="transmembrane region" description="Helical" evidence="1">
    <location>
        <begin position="112"/>
        <end position="132"/>
    </location>
</feature>
<accession>F8JZT3</accession>
<feature type="transmembrane region" description="Helical" evidence="1">
    <location>
        <begin position="58"/>
        <end position="75"/>
    </location>
</feature>
<dbReference type="eggNOG" id="ENOG50341EX">
    <property type="taxonomic scope" value="Bacteria"/>
</dbReference>
<reference evidence="3" key="1">
    <citation type="submission" date="2011-12" db="EMBL/GenBank/DDBJ databases">
        <title>Complete genome sequence of Streptomyces cattleya strain DSM 46488.</title>
        <authorList>
            <person name="Ou H.-Y."/>
            <person name="Li P."/>
            <person name="Zhao C."/>
            <person name="O'Hagan D."/>
            <person name="Deng Z."/>
        </authorList>
    </citation>
    <scope>NUCLEOTIDE SEQUENCE [LARGE SCALE GENOMIC DNA]</scope>
    <source>
        <strain evidence="3">ATCC 35852 / DSM 46488 / JCM 4925 / NBRC 14057 / NRRL 8057</strain>
    </source>
</reference>
<feature type="transmembrane region" description="Helical" evidence="1">
    <location>
        <begin position="16"/>
        <end position="38"/>
    </location>
</feature>
<evidence type="ECO:0000256" key="1">
    <source>
        <dbReference type="SAM" id="Phobius"/>
    </source>
</evidence>
<organism evidence="2 3">
    <name type="scientific">Streptantibioticus cattleyicolor (strain ATCC 35852 / DSM 46488 / JCM 4925 / NBRC 14057 / NRRL 8057)</name>
    <name type="common">Streptomyces cattleya</name>
    <dbReference type="NCBI Taxonomy" id="1003195"/>
    <lineage>
        <taxon>Bacteria</taxon>
        <taxon>Bacillati</taxon>
        <taxon>Actinomycetota</taxon>
        <taxon>Actinomycetes</taxon>
        <taxon>Kitasatosporales</taxon>
        <taxon>Streptomycetaceae</taxon>
        <taxon>Streptantibioticus</taxon>
    </lineage>
</organism>
<dbReference type="PATRIC" id="fig|1003195.11.peg.2732"/>
<dbReference type="AlphaFoldDB" id="F8JZT3"/>
<keyword evidence="1" id="KW-0472">Membrane</keyword>
<sequence>MEPPATAAPKRTSGHLADACVTVVAALAGAAMAASGVWQLGWPHAFSAWAGFPPDGHFLHDSGAFSIGLGLALLLTTVCSDAATTVLAAFLVANTVHFAYHVADRDLGGRTWTIWLLGAGSLLTAAALTLRLRRITAVRGIRGTTPGER</sequence>
<dbReference type="EMBL" id="CP003219">
    <property type="protein sequence ID" value="AEW93516.1"/>
    <property type="molecule type" value="Genomic_DNA"/>
</dbReference>
<dbReference type="RefSeq" id="WP_014141905.1">
    <property type="nucleotide sequence ID" value="NC_016111.1"/>
</dbReference>
<dbReference type="OrthoDB" id="5738083at2"/>
<protein>
    <submittedName>
        <fullName evidence="2">Pyridoxamine 5'-phosphate oxidase-related, FMN-binding protein</fullName>
    </submittedName>
</protein>
<dbReference type="KEGG" id="scy:SCATT_11450"/>
<name>F8JZT3_STREN</name>